<dbReference type="STRING" id="7240.B4QKR1"/>
<dbReference type="HOGENOM" id="CLU_2029118_0_0_1"/>
<protein>
    <submittedName>
        <fullName evidence="2">GD15020</fullName>
    </submittedName>
</protein>
<organism evidence="2 3">
    <name type="scientific">Drosophila simulans</name>
    <name type="common">Fruit fly</name>
    <dbReference type="NCBI Taxonomy" id="7240"/>
    <lineage>
        <taxon>Eukaryota</taxon>
        <taxon>Metazoa</taxon>
        <taxon>Ecdysozoa</taxon>
        <taxon>Arthropoda</taxon>
        <taxon>Hexapoda</taxon>
        <taxon>Insecta</taxon>
        <taxon>Pterygota</taxon>
        <taxon>Neoptera</taxon>
        <taxon>Endopterygota</taxon>
        <taxon>Diptera</taxon>
        <taxon>Brachycera</taxon>
        <taxon>Muscomorpha</taxon>
        <taxon>Ephydroidea</taxon>
        <taxon>Drosophilidae</taxon>
        <taxon>Drosophila</taxon>
        <taxon>Sophophora</taxon>
    </lineage>
</organism>
<reference evidence="2 3" key="1">
    <citation type="journal article" date="2007" name="Nature">
        <title>Evolution of genes and genomes on the Drosophila phylogeny.</title>
        <authorList>
            <consortium name="Drosophila 12 Genomes Consortium"/>
            <person name="Clark A.G."/>
            <person name="Eisen M.B."/>
            <person name="Smith D.R."/>
            <person name="Bergman C.M."/>
            <person name="Oliver B."/>
            <person name="Markow T.A."/>
            <person name="Kaufman T.C."/>
            <person name="Kellis M."/>
            <person name="Gelbart W."/>
            <person name="Iyer V.N."/>
            <person name="Pollard D.A."/>
            <person name="Sackton T.B."/>
            <person name="Larracuente A.M."/>
            <person name="Singh N.D."/>
            <person name="Abad J.P."/>
            <person name="Abt D.N."/>
            <person name="Adryan B."/>
            <person name="Aguade M."/>
            <person name="Akashi H."/>
            <person name="Anderson W.W."/>
            <person name="Aquadro C.F."/>
            <person name="Ardell D.H."/>
            <person name="Arguello R."/>
            <person name="Artieri C.G."/>
            <person name="Barbash D.A."/>
            <person name="Barker D."/>
            <person name="Barsanti P."/>
            <person name="Batterham P."/>
            <person name="Batzoglou S."/>
            <person name="Begun D."/>
            <person name="Bhutkar A."/>
            <person name="Blanco E."/>
            <person name="Bosak S.A."/>
            <person name="Bradley R.K."/>
            <person name="Brand A.D."/>
            <person name="Brent M.R."/>
            <person name="Brooks A.N."/>
            <person name="Brown R.H."/>
            <person name="Butlin R.K."/>
            <person name="Caggese C."/>
            <person name="Calvi B.R."/>
            <person name="Bernardo de Carvalho A."/>
            <person name="Caspi A."/>
            <person name="Castrezana S."/>
            <person name="Celniker S.E."/>
            <person name="Chang J.L."/>
            <person name="Chapple C."/>
            <person name="Chatterji S."/>
            <person name="Chinwalla A."/>
            <person name="Civetta A."/>
            <person name="Clifton S.W."/>
            <person name="Comeron J.M."/>
            <person name="Costello J.C."/>
            <person name="Coyne J.A."/>
            <person name="Daub J."/>
            <person name="David R.G."/>
            <person name="Delcher A.L."/>
            <person name="Delehaunty K."/>
            <person name="Do C.B."/>
            <person name="Ebling H."/>
            <person name="Edwards K."/>
            <person name="Eickbush T."/>
            <person name="Evans J.D."/>
            <person name="Filipski A."/>
            <person name="Findeiss S."/>
            <person name="Freyhult E."/>
            <person name="Fulton L."/>
            <person name="Fulton R."/>
            <person name="Garcia A.C."/>
            <person name="Gardiner A."/>
            <person name="Garfield D.A."/>
            <person name="Garvin B.E."/>
            <person name="Gibson G."/>
            <person name="Gilbert D."/>
            <person name="Gnerre S."/>
            <person name="Godfrey J."/>
            <person name="Good R."/>
            <person name="Gotea V."/>
            <person name="Gravely B."/>
            <person name="Greenberg A.J."/>
            <person name="Griffiths-Jones S."/>
            <person name="Gross S."/>
            <person name="Guigo R."/>
            <person name="Gustafson E.A."/>
            <person name="Haerty W."/>
            <person name="Hahn M.W."/>
            <person name="Halligan D.L."/>
            <person name="Halpern A.L."/>
            <person name="Halter G.M."/>
            <person name="Han M.V."/>
            <person name="Heger A."/>
            <person name="Hillier L."/>
            <person name="Hinrichs A.S."/>
            <person name="Holmes I."/>
            <person name="Hoskins R.A."/>
            <person name="Hubisz M.J."/>
            <person name="Hultmark D."/>
            <person name="Huntley M.A."/>
            <person name="Jaffe D.B."/>
            <person name="Jagadeeshan S."/>
            <person name="Jeck W.R."/>
            <person name="Johnson J."/>
            <person name="Jones C.D."/>
            <person name="Jordan W.C."/>
            <person name="Karpen G.H."/>
            <person name="Kataoka E."/>
            <person name="Keightley P.D."/>
            <person name="Kheradpour P."/>
            <person name="Kirkness E.F."/>
            <person name="Koerich L.B."/>
            <person name="Kristiansen K."/>
            <person name="Kudrna D."/>
            <person name="Kulathinal R.J."/>
            <person name="Kumar S."/>
            <person name="Kwok R."/>
            <person name="Lander E."/>
            <person name="Langley C.H."/>
            <person name="Lapoint R."/>
            <person name="Lazzaro B.P."/>
            <person name="Lee S.J."/>
            <person name="Levesque L."/>
            <person name="Li R."/>
            <person name="Lin C.F."/>
            <person name="Lin M.F."/>
            <person name="Lindblad-Toh K."/>
            <person name="Llopart A."/>
            <person name="Long M."/>
            <person name="Low L."/>
            <person name="Lozovsky E."/>
            <person name="Lu J."/>
            <person name="Luo M."/>
            <person name="Machado C.A."/>
            <person name="Makalowski W."/>
            <person name="Marzo M."/>
            <person name="Matsuda M."/>
            <person name="Matzkin L."/>
            <person name="McAllister B."/>
            <person name="McBride C.S."/>
            <person name="McKernan B."/>
            <person name="McKernan K."/>
            <person name="Mendez-Lago M."/>
            <person name="Minx P."/>
            <person name="Mollenhauer M.U."/>
            <person name="Montooth K."/>
            <person name="Mount S.M."/>
            <person name="Mu X."/>
            <person name="Myers E."/>
            <person name="Negre B."/>
            <person name="Newfeld S."/>
            <person name="Nielsen R."/>
            <person name="Noor M.A."/>
            <person name="O'Grady P."/>
            <person name="Pachter L."/>
            <person name="Papaceit M."/>
            <person name="Parisi M.J."/>
            <person name="Parisi M."/>
            <person name="Parts L."/>
            <person name="Pedersen J.S."/>
            <person name="Pesole G."/>
            <person name="Phillippy A.M."/>
            <person name="Ponting C.P."/>
            <person name="Pop M."/>
            <person name="Porcelli D."/>
            <person name="Powell J.R."/>
            <person name="Prohaska S."/>
            <person name="Pruitt K."/>
            <person name="Puig M."/>
            <person name="Quesneville H."/>
            <person name="Ram K.R."/>
            <person name="Rand D."/>
            <person name="Rasmussen M.D."/>
            <person name="Reed L.K."/>
            <person name="Reenan R."/>
            <person name="Reily A."/>
            <person name="Remington K.A."/>
            <person name="Rieger T.T."/>
            <person name="Ritchie M.G."/>
            <person name="Robin C."/>
            <person name="Rogers Y.H."/>
            <person name="Rohde C."/>
            <person name="Rozas J."/>
            <person name="Rubenfield M.J."/>
            <person name="Ruiz A."/>
            <person name="Russo S."/>
            <person name="Salzberg S.L."/>
            <person name="Sanchez-Gracia A."/>
            <person name="Saranga D.J."/>
            <person name="Sato H."/>
            <person name="Schaeffer S.W."/>
            <person name="Schatz M.C."/>
            <person name="Schlenke T."/>
            <person name="Schwartz R."/>
            <person name="Segarra C."/>
            <person name="Singh R.S."/>
            <person name="Sirot L."/>
            <person name="Sirota M."/>
            <person name="Sisneros N.B."/>
            <person name="Smith C.D."/>
            <person name="Smith T.F."/>
            <person name="Spieth J."/>
            <person name="Stage D.E."/>
            <person name="Stark A."/>
            <person name="Stephan W."/>
            <person name="Strausberg R.L."/>
            <person name="Strempel S."/>
            <person name="Sturgill D."/>
            <person name="Sutton G."/>
            <person name="Sutton G.G."/>
            <person name="Tao W."/>
            <person name="Teichmann S."/>
            <person name="Tobari Y.N."/>
            <person name="Tomimura Y."/>
            <person name="Tsolas J.M."/>
            <person name="Valente V.L."/>
            <person name="Venter E."/>
            <person name="Venter J.C."/>
            <person name="Vicario S."/>
            <person name="Vieira F.G."/>
            <person name="Vilella A.J."/>
            <person name="Villasante A."/>
            <person name="Walenz B."/>
            <person name="Wang J."/>
            <person name="Wasserman M."/>
            <person name="Watts T."/>
            <person name="Wilson D."/>
            <person name="Wilson R.K."/>
            <person name="Wing R.A."/>
            <person name="Wolfner M.F."/>
            <person name="Wong A."/>
            <person name="Wong G.K."/>
            <person name="Wu C.I."/>
            <person name="Wu G."/>
            <person name="Yamamoto D."/>
            <person name="Yang H.P."/>
            <person name="Yang S.P."/>
            <person name="Yorke J.A."/>
            <person name="Yoshida K."/>
            <person name="Zdobnov E."/>
            <person name="Zhang P."/>
            <person name="Zhang Y."/>
            <person name="Zimin A.V."/>
            <person name="Baldwin J."/>
            <person name="Abdouelleil A."/>
            <person name="Abdulkadir J."/>
            <person name="Abebe A."/>
            <person name="Abera B."/>
            <person name="Abreu J."/>
            <person name="Acer S.C."/>
            <person name="Aftuck L."/>
            <person name="Alexander A."/>
            <person name="An P."/>
            <person name="Anderson E."/>
            <person name="Anderson S."/>
            <person name="Arachi H."/>
            <person name="Azer M."/>
            <person name="Bachantsang P."/>
            <person name="Barry A."/>
            <person name="Bayul T."/>
            <person name="Berlin A."/>
            <person name="Bessette D."/>
            <person name="Bloom T."/>
            <person name="Blye J."/>
            <person name="Boguslavskiy L."/>
            <person name="Bonnet C."/>
            <person name="Boukhgalter B."/>
            <person name="Bourzgui I."/>
            <person name="Brown A."/>
            <person name="Cahill P."/>
            <person name="Channer S."/>
            <person name="Cheshatsang Y."/>
            <person name="Chuda L."/>
            <person name="Citroen M."/>
            <person name="Collymore A."/>
            <person name="Cooke P."/>
            <person name="Costello M."/>
            <person name="D'Aco K."/>
            <person name="Daza R."/>
            <person name="De Haan G."/>
            <person name="DeGray S."/>
            <person name="DeMaso C."/>
            <person name="Dhargay N."/>
            <person name="Dooley K."/>
            <person name="Dooley E."/>
            <person name="Doricent M."/>
            <person name="Dorje P."/>
            <person name="Dorjee K."/>
            <person name="Dupes A."/>
            <person name="Elong R."/>
            <person name="Falk J."/>
            <person name="Farina A."/>
            <person name="Faro S."/>
            <person name="Ferguson D."/>
            <person name="Fisher S."/>
            <person name="Foley C.D."/>
            <person name="Franke A."/>
            <person name="Friedrich D."/>
            <person name="Gadbois L."/>
            <person name="Gearin G."/>
            <person name="Gearin C.R."/>
            <person name="Giannoukos G."/>
            <person name="Goode T."/>
            <person name="Graham J."/>
            <person name="Grandbois E."/>
            <person name="Grewal S."/>
            <person name="Gyaltsen K."/>
            <person name="Hafez N."/>
            <person name="Hagos B."/>
            <person name="Hall J."/>
            <person name="Henson C."/>
            <person name="Hollinger A."/>
            <person name="Honan T."/>
            <person name="Huard M.D."/>
            <person name="Hughes L."/>
            <person name="Hurhula B."/>
            <person name="Husby M.E."/>
            <person name="Kamat A."/>
            <person name="Kanga B."/>
            <person name="Kashin S."/>
            <person name="Khazanovich D."/>
            <person name="Kisner P."/>
            <person name="Lance K."/>
            <person name="Lara M."/>
            <person name="Lee W."/>
            <person name="Lennon N."/>
            <person name="Letendre F."/>
            <person name="LeVine R."/>
            <person name="Lipovsky A."/>
            <person name="Liu X."/>
            <person name="Liu J."/>
            <person name="Liu S."/>
            <person name="Lokyitsang T."/>
            <person name="Lokyitsang Y."/>
            <person name="Lubonja R."/>
            <person name="Lui A."/>
            <person name="MacDonald P."/>
            <person name="Magnisalis V."/>
            <person name="Maru K."/>
            <person name="Matthews C."/>
            <person name="McCusker W."/>
            <person name="McDonough S."/>
            <person name="Mehta T."/>
            <person name="Meldrim J."/>
            <person name="Meneus L."/>
            <person name="Mihai O."/>
            <person name="Mihalev A."/>
            <person name="Mihova T."/>
            <person name="Mittelman R."/>
            <person name="Mlenga V."/>
            <person name="Montmayeur A."/>
            <person name="Mulrain L."/>
            <person name="Navidi A."/>
            <person name="Naylor J."/>
            <person name="Negash T."/>
            <person name="Nguyen T."/>
            <person name="Nguyen N."/>
            <person name="Nicol R."/>
            <person name="Norbu C."/>
            <person name="Norbu N."/>
            <person name="Novod N."/>
            <person name="O'Neill B."/>
            <person name="Osman S."/>
            <person name="Markiewicz E."/>
            <person name="Oyono O.L."/>
            <person name="Patti C."/>
            <person name="Phunkhang P."/>
            <person name="Pierre F."/>
            <person name="Priest M."/>
            <person name="Raghuraman S."/>
            <person name="Rege F."/>
            <person name="Reyes R."/>
            <person name="Rise C."/>
            <person name="Rogov P."/>
            <person name="Ross K."/>
            <person name="Ryan E."/>
            <person name="Settipalli S."/>
            <person name="Shea T."/>
            <person name="Sherpa N."/>
            <person name="Shi L."/>
            <person name="Shih D."/>
            <person name="Sparrow T."/>
            <person name="Spaulding J."/>
            <person name="Stalker J."/>
            <person name="Stange-Thomann N."/>
            <person name="Stavropoulos S."/>
            <person name="Stone C."/>
            <person name="Strader C."/>
            <person name="Tesfaye S."/>
            <person name="Thomson T."/>
            <person name="Thoulutsang Y."/>
            <person name="Thoulutsang D."/>
            <person name="Topham K."/>
            <person name="Topping I."/>
            <person name="Tsamla T."/>
            <person name="Vassiliev H."/>
            <person name="Vo A."/>
            <person name="Wangchuk T."/>
            <person name="Wangdi T."/>
            <person name="Weiand M."/>
            <person name="Wilkinson J."/>
            <person name="Wilson A."/>
            <person name="Yadav S."/>
            <person name="Young G."/>
            <person name="Yu Q."/>
            <person name="Zembek L."/>
            <person name="Zhong D."/>
            <person name="Zimmer A."/>
            <person name="Zwirko Z."/>
            <person name="Jaffe D.B."/>
            <person name="Alvarez P."/>
            <person name="Brockman W."/>
            <person name="Butler J."/>
            <person name="Chin C."/>
            <person name="Gnerre S."/>
            <person name="Grabherr M."/>
            <person name="Kleber M."/>
            <person name="Mauceli E."/>
            <person name="MacCallum I."/>
        </authorList>
    </citation>
    <scope>NUCLEOTIDE SEQUENCE [LARGE SCALE GENOMIC DNA]</scope>
    <source>
        <strain evidence="3">white501</strain>
    </source>
</reference>
<dbReference type="AlphaFoldDB" id="B4QKR1"/>
<keyword evidence="1" id="KW-0732">Signal</keyword>
<feature type="signal peptide" evidence="1">
    <location>
        <begin position="1"/>
        <end position="19"/>
    </location>
</feature>
<evidence type="ECO:0000256" key="1">
    <source>
        <dbReference type="SAM" id="SignalP"/>
    </source>
</evidence>
<evidence type="ECO:0000313" key="3">
    <source>
        <dbReference type="Proteomes" id="UP000000304"/>
    </source>
</evidence>
<gene>
    <name evidence="2" type="primary">Dsim\GD15020</name>
    <name evidence="2" type="ORF">Dsim_GD15020</name>
</gene>
<name>B4QKR1_DROSI</name>
<evidence type="ECO:0000313" key="2">
    <source>
        <dbReference type="EMBL" id="EDX11476.1"/>
    </source>
</evidence>
<dbReference type="Proteomes" id="UP000000304">
    <property type="component" value="Chromosome 3L"/>
</dbReference>
<dbReference type="EMBL" id="CM000363">
    <property type="protein sequence ID" value="EDX11476.1"/>
    <property type="molecule type" value="Genomic_DNA"/>
</dbReference>
<feature type="chain" id="PRO_5002823957" evidence="1">
    <location>
        <begin position="20"/>
        <end position="122"/>
    </location>
</feature>
<sequence>MKLLSAALVLLMSSALATAQKNVNTNENNIVIGKLNSAEFAAPGAGWKPNLSHERDHRQTYDLHWFHLLAPPDHYVCRPPRNWDKIPHSEASIRRGAPKQDTQEEAAERLTCLAMQTTTLTA</sequence>
<accession>B4QKR1</accession>
<proteinExistence type="predicted"/>
<keyword evidence="3" id="KW-1185">Reference proteome</keyword>